<feature type="transmembrane region" description="Helical" evidence="1">
    <location>
        <begin position="21"/>
        <end position="41"/>
    </location>
</feature>
<dbReference type="GO" id="GO:0005886">
    <property type="term" value="C:plasma membrane"/>
    <property type="evidence" value="ECO:0007669"/>
    <property type="project" value="UniProtKB-SubCell"/>
</dbReference>
<reference evidence="2 3" key="1">
    <citation type="journal article" date="2012" name="J. Bacteriol.">
        <title>Complete genome sequence of a thermophilic methanogen, Methanocella conradii HZ254, isolated from Chinese rice field soil.</title>
        <authorList>
            <person name="Lu Z."/>
            <person name="Lu Y."/>
        </authorList>
    </citation>
    <scope>NUCLEOTIDE SEQUENCE [LARGE SCALE GENOMIC DNA]</scope>
    <source>
        <strain evidence="3">DSM 24694 / JCM 17849 / CGMCC 1.5162 / HZ254</strain>
    </source>
</reference>
<gene>
    <name evidence="2" type="ordered locus">Mtc_1896</name>
</gene>
<dbReference type="AlphaFoldDB" id="H8I4P1"/>
<sequence>MYNNVLIVAKKEFYDLLASRLILTVIAIYLILIILNVNNLYNIFSDPSTNVSKNVNGNLSLLMLSILINILSGYGAIVGIMIGSNSIASERRGNALNTLLVKPVYRDTVINGKLLGVIGFFICVFSIVILFFTSAMFIICGNSIAPFIGDYITRLPVILFTSLIFITFFIVLSMLMGILVKNQAFSLLLSFIAVFLSDMIRTTSFAGNISLLFWMDRYHVEHVIRGLSPHGIITNFKNPFLEPSLSMSAAMNYVEPEIFRLIIFLLVVLVLCYIAFMRRDIA</sequence>
<keyword evidence="1" id="KW-1133">Transmembrane helix</keyword>
<evidence type="ECO:0000313" key="3">
    <source>
        <dbReference type="Proteomes" id="UP000005233"/>
    </source>
</evidence>
<dbReference type="RefSeq" id="WP_014406467.1">
    <property type="nucleotide sequence ID" value="NC_017034.1"/>
</dbReference>
<dbReference type="EMBL" id="CP003243">
    <property type="protein sequence ID" value="AFD00636.1"/>
    <property type="molecule type" value="Genomic_DNA"/>
</dbReference>
<feature type="transmembrane region" description="Helical" evidence="1">
    <location>
        <begin position="114"/>
        <end position="145"/>
    </location>
</feature>
<dbReference type="STRING" id="1041930.Mtc_1896"/>
<proteinExistence type="predicted"/>
<name>H8I4P1_METCZ</name>
<feature type="transmembrane region" description="Helical" evidence="1">
    <location>
        <begin position="187"/>
        <end position="215"/>
    </location>
</feature>
<dbReference type="Pfam" id="PF12679">
    <property type="entry name" value="ABC2_membrane_2"/>
    <property type="match status" value="1"/>
</dbReference>
<dbReference type="Proteomes" id="UP000005233">
    <property type="component" value="Chromosome"/>
</dbReference>
<dbReference type="GO" id="GO:0140359">
    <property type="term" value="F:ABC-type transporter activity"/>
    <property type="evidence" value="ECO:0007669"/>
    <property type="project" value="InterPro"/>
</dbReference>
<keyword evidence="3" id="KW-1185">Reference proteome</keyword>
<evidence type="ECO:0000313" key="2">
    <source>
        <dbReference type="EMBL" id="AFD00636.1"/>
    </source>
</evidence>
<dbReference type="KEGG" id="mez:Mtc_1896"/>
<feature type="transmembrane region" description="Helical" evidence="1">
    <location>
        <begin position="157"/>
        <end position="180"/>
    </location>
</feature>
<keyword evidence="1" id="KW-0812">Transmembrane</keyword>
<feature type="transmembrane region" description="Helical" evidence="1">
    <location>
        <begin position="61"/>
        <end position="82"/>
    </location>
</feature>
<evidence type="ECO:0008006" key="4">
    <source>
        <dbReference type="Google" id="ProtNLM"/>
    </source>
</evidence>
<dbReference type="eggNOG" id="arCOG02436">
    <property type="taxonomic scope" value="Archaea"/>
</dbReference>
<accession>H8I4P1</accession>
<organism evidence="2 3">
    <name type="scientific">Methanocella conradii (strain DSM 24694 / JCM 17849 / CGMCC 1.5162 / HZ254)</name>
    <dbReference type="NCBI Taxonomy" id="1041930"/>
    <lineage>
        <taxon>Archaea</taxon>
        <taxon>Methanobacteriati</taxon>
        <taxon>Methanobacteriota</taxon>
        <taxon>Stenosarchaea group</taxon>
        <taxon>Methanomicrobia</taxon>
        <taxon>Methanocellales</taxon>
        <taxon>Methanocellaceae</taxon>
        <taxon>Methanocella</taxon>
    </lineage>
</organism>
<evidence type="ECO:0000256" key="1">
    <source>
        <dbReference type="SAM" id="Phobius"/>
    </source>
</evidence>
<dbReference type="GeneID" id="11972044"/>
<keyword evidence="1" id="KW-0472">Membrane</keyword>
<protein>
    <recommendedName>
        <fullName evidence="4">ABC-type transport system involved in multi-copper enzyme maturation, permease component</fullName>
    </recommendedName>
</protein>
<dbReference type="HOGENOM" id="CLU_996080_0_0_2"/>
<feature type="transmembrane region" description="Helical" evidence="1">
    <location>
        <begin position="258"/>
        <end position="276"/>
    </location>
</feature>
<dbReference type="PANTHER" id="PTHR43471">
    <property type="entry name" value="ABC TRANSPORTER PERMEASE"/>
    <property type="match status" value="1"/>
</dbReference>